<gene>
    <name evidence="7" type="ORF">THAOC_29307</name>
</gene>
<accession>K0RRG4</accession>
<feature type="domain" description="ATPase V1 complex subunit H C-terminal" evidence="6">
    <location>
        <begin position="390"/>
        <end position="428"/>
    </location>
</feature>
<evidence type="ECO:0000259" key="6">
    <source>
        <dbReference type="Pfam" id="PF11698"/>
    </source>
</evidence>
<sequence>MSLSTLPQSPVLAGWQGQGVRWDEACLQKLRLTPQEKRALTAVEANPIDYTLNNSEDAAAICRIVLKVLSESNASGPSSRVSRLSGSLSQIEARQMLTADPMGVSCHYAVSKLCDIVLCLKEKKAGSAVTIGSTFYSDGNLIDEWRALLRVLHLGGSGDAFAQRGAAYCLASILMAACPSQQSGARTKEHDCSSRSAEEPLQALISWITSQLQSSSSLSLSLVTPTLIALMSCPEARIVFSNSGGIGYLSRHLRNPRAGHKSTVTVQQMYELCFCLWALTYECNGSWSIRNTFHRDNAVNSLVDLVSSAPREKVVRVALSALRTLAQCDAENSPCPAGKREITGSTYLSDMIGCGLIKYVDQMKERHWTDPDIIDDLSVLHRVLHENFKEMTRWDVYFAEVQQGQLAWGHLHSERFFKENIRQFEGPNGDFYVVKVGYTFGLLVWMSLIAEHFSDFQLLVALTASNDEEVQSIACYDLGEFVRHYPNGRAIARSLGAKDIVMKLVDHPNKELQRHALTAISKMMVMNWAVRIPLEISMSLSEPNLNISWQAVN</sequence>
<dbReference type="PANTHER" id="PTHR10698">
    <property type="entry name" value="V-TYPE PROTON ATPASE SUBUNIT H"/>
    <property type="match status" value="1"/>
</dbReference>
<dbReference type="InterPro" id="IPR004908">
    <property type="entry name" value="ATPase_V1-cplx_hsu"/>
</dbReference>
<organism evidence="7 8">
    <name type="scientific">Thalassiosira oceanica</name>
    <name type="common">Marine diatom</name>
    <dbReference type="NCBI Taxonomy" id="159749"/>
    <lineage>
        <taxon>Eukaryota</taxon>
        <taxon>Sar</taxon>
        <taxon>Stramenopiles</taxon>
        <taxon>Ochrophyta</taxon>
        <taxon>Bacillariophyta</taxon>
        <taxon>Coscinodiscophyceae</taxon>
        <taxon>Thalassiosirophycidae</taxon>
        <taxon>Thalassiosirales</taxon>
        <taxon>Thalassiosiraceae</taxon>
        <taxon>Thalassiosira</taxon>
    </lineage>
</organism>
<dbReference type="InterPro" id="IPR011989">
    <property type="entry name" value="ARM-like"/>
</dbReference>
<dbReference type="PANTHER" id="PTHR10698:SF0">
    <property type="entry name" value="V-TYPE PROTON ATPASE SUBUNIT H"/>
    <property type="match status" value="1"/>
</dbReference>
<dbReference type="GO" id="GO:0000221">
    <property type="term" value="C:vacuolar proton-transporting V-type ATPase, V1 domain"/>
    <property type="evidence" value="ECO:0007669"/>
    <property type="project" value="InterPro"/>
</dbReference>
<dbReference type="PROSITE" id="PS50176">
    <property type="entry name" value="ARM_REPEAT"/>
    <property type="match status" value="1"/>
</dbReference>
<name>K0RRG4_THAOC</name>
<evidence type="ECO:0000256" key="2">
    <source>
        <dbReference type="ARBA" id="ARBA00022448"/>
    </source>
</evidence>
<dbReference type="SUPFAM" id="SSF48371">
    <property type="entry name" value="ARM repeat"/>
    <property type="match status" value="1"/>
</dbReference>
<keyword evidence="8" id="KW-1185">Reference proteome</keyword>
<keyword evidence="3" id="KW-0375">Hydrogen ion transport</keyword>
<dbReference type="Proteomes" id="UP000266841">
    <property type="component" value="Unassembled WGS sequence"/>
</dbReference>
<dbReference type="Gene3D" id="1.25.40.150">
    <property type="entry name" value="V-type ATPase, subunit H, C-terminal domain"/>
    <property type="match status" value="1"/>
</dbReference>
<proteinExistence type="inferred from homology"/>
<reference evidence="7 8" key="1">
    <citation type="journal article" date="2012" name="Genome Biol.">
        <title>Genome and low-iron response of an oceanic diatom adapted to chronic iron limitation.</title>
        <authorList>
            <person name="Lommer M."/>
            <person name="Specht M."/>
            <person name="Roy A.S."/>
            <person name="Kraemer L."/>
            <person name="Andreson R."/>
            <person name="Gutowska M.A."/>
            <person name="Wolf J."/>
            <person name="Bergner S.V."/>
            <person name="Schilhabel M.B."/>
            <person name="Klostermeier U.C."/>
            <person name="Beiko R.G."/>
            <person name="Rosenstiel P."/>
            <person name="Hippler M."/>
            <person name="Laroche J."/>
        </authorList>
    </citation>
    <scope>NUCLEOTIDE SEQUENCE [LARGE SCALE GENOMIC DNA]</scope>
    <source>
        <strain evidence="7 8">CCMP1005</strain>
    </source>
</reference>
<protein>
    <recommendedName>
        <fullName evidence="6">ATPase V1 complex subunit H C-terminal domain-containing protein</fullName>
    </recommendedName>
</protein>
<dbReference type="Gene3D" id="1.25.10.10">
    <property type="entry name" value="Leucine-rich Repeat Variant"/>
    <property type="match status" value="1"/>
</dbReference>
<comment type="similarity">
    <text evidence="1">Belongs to the V-ATPase H subunit family.</text>
</comment>
<dbReference type="Pfam" id="PF03224">
    <property type="entry name" value="V-ATPase_H_N"/>
    <property type="match status" value="1"/>
</dbReference>
<dbReference type="eggNOG" id="KOG2759">
    <property type="taxonomic scope" value="Eukaryota"/>
</dbReference>
<evidence type="ECO:0000313" key="8">
    <source>
        <dbReference type="Proteomes" id="UP000266841"/>
    </source>
</evidence>
<comment type="caution">
    <text evidence="7">The sequence shown here is derived from an EMBL/GenBank/DDBJ whole genome shotgun (WGS) entry which is preliminary data.</text>
</comment>
<evidence type="ECO:0000256" key="3">
    <source>
        <dbReference type="ARBA" id="ARBA00022781"/>
    </source>
</evidence>
<dbReference type="GO" id="GO:0046961">
    <property type="term" value="F:proton-transporting ATPase activity, rotational mechanism"/>
    <property type="evidence" value="ECO:0007669"/>
    <property type="project" value="InterPro"/>
</dbReference>
<dbReference type="AlphaFoldDB" id="K0RRG4"/>
<feature type="domain" description="ATPase V1 complex subunit H C-terminal" evidence="6">
    <location>
        <begin position="452"/>
        <end position="528"/>
    </location>
</feature>
<evidence type="ECO:0000313" key="7">
    <source>
        <dbReference type="EMBL" id="EJK51516.1"/>
    </source>
</evidence>
<dbReference type="InterPro" id="IPR011987">
    <property type="entry name" value="ATPase_V1-cplx_hsu_C"/>
</dbReference>
<keyword evidence="4" id="KW-0406">Ion transport</keyword>
<evidence type="ECO:0000256" key="1">
    <source>
        <dbReference type="ARBA" id="ARBA00008613"/>
    </source>
</evidence>
<feature type="repeat" description="ARM" evidence="5">
    <location>
        <begin position="297"/>
        <end position="332"/>
    </location>
</feature>
<dbReference type="InterPro" id="IPR038497">
    <property type="entry name" value="ATPase_V1-cplx_hsu_C_sf"/>
</dbReference>
<dbReference type="EMBL" id="AGNL01041515">
    <property type="protein sequence ID" value="EJK51516.1"/>
    <property type="molecule type" value="Genomic_DNA"/>
</dbReference>
<dbReference type="InterPro" id="IPR016024">
    <property type="entry name" value="ARM-type_fold"/>
</dbReference>
<dbReference type="InterPro" id="IPR000225">
    <property type="entry name" value="Armadillo"/>
</dbReference>
<keyword evidence="2" id="KW-0813">Transport</keyword>
<dbReference type="OrthoDB" id="41537at2759"/>
<dbReference type="Pfam" id="PF11698">
    <property type="entry name" value="V-ATPase_H_C"/>
    <property type="match status" value="2"/>
</dbReference>
<evidence type="ECO:0000256" key="4">
    <source>
        <dbReference type="ARBA" id="ARBA00023065"/>
    </source>
</evidence>
<evidence type="ECO:0000256" key="5">
    <source>
        <dbReference type="PROSITE-ProRule" id="PRU00259"/>
    </source>
</evidence>